<comment type="caution">
    <text evidence="2">The sequence shown here is derived from an EMBL/GenBank/DDBJ whole genome shotgun (WGS) entry which is preliminary data.</text>
</comment>
<name>A0A645ESJ1_9ZZZZ</name>
<proteinExistence type="predicted"/>
<protein>
    <submittedName>
        <fullName evidence="2">Uncharacterized protein</fullName>
    </submittedName>
</protein>
<sequence>MRCPLPMAPVWVMFSAKLRSSGMHCSSTLASPPTKRLSRPSSASLGVRVMGASRNMQPACSTALAMRSVESGSAVEQSITTAPLRRADSAPASPSAPSSTASTWGEPVTHSTSTSADFASSVTDAAVVTPSAFRRSSGWLPGWSSTVSAKPLRAMFRAMPWPIRPTPARAMRGELMVFIFLLEKAKNNRRASRLVHMVRDRWTARLSACADGTPPAFARECTLPSLPDVIAHAFDD</sequence>
<reference evidence="2" key="1">
    <citation type="submission" date="2019-08" db="EMBL/GenBank/DDBJ databases">
        <authorList>
            <person name="Kucharzyk K."/>
            <person name="Murdoch R.W."/>
            <person name="Higgins S."/>
            <person name="Loffler F."/>
        </authorList>
    </citation>
    <scope>NUCLEOTIDE SEQUENCE</scope>
</reference>
<organism evidence="2">
    <name type="scientific">bioreactor metagenome</name>
    <dbReference type="NCBI Taxonomy" id="1076179"/>
    <lineage>
        <taxon>unclassified sequences</taxon>
        <taxon>metagenomes</taxon>
        <taxon>ecological metagenomes</taxon>
    </lineage>
</organism>
<evidence type="ECO:0000313" key="2">
    <source>
        <dbReference type="EMBL" id="MPN04252.1"/>
    </source>
</evidence>
<gene>
    <name evidence="2" type="ORF">SDC9_151488</name>
</gene>
<accession>A0A645ESJ1</accession>
<feature type="region of interest" description="Disordered" evidence="1">
    <location>
        <begin position="76"/>
        <end position="115"/>
    </location>
</feature>
<evidence type="ECO:0000256" key="1">
    <source>
        <dbReference type="SAM" id="MobiDB-lite"/>
    </source>
</evidence>
<dbReference type="AlphaFoldDB" id="A0A645ESJ1"/>
<dbReference type="EMBL" id="VSSQ01050177">
    <property type="protein sequence ID" value="MPN04252.1"/>
    <property type="molecule type" value="Genomic_DNA"/>
</dbReference>
<feature type="compositionally biased region" description="Low complexity" evidence="1">
    <location>
        <begin position="89"/>
        <end position="103"/>
    </location>
</feature>